<dbReference type="EMBL" id="JANBPY010000897">
    <property type="protein sequence ID" value="KAJ1962918.1"/>
    <property type="molecule type" value="Genomic_DNA"/>
</dbReference>
<protein>
    <recommendedName>
        <fullName evidence="2">Prokaryotic-type class I peptide chain release factors domain-containing protein</fullName>
    </recommendedName>
</protein>
<dbReference type="Pfam" id="PF00472">
    <property type="entry name" value="RF-1"/>
    <property type="match status" value="1"/>
</dbReference>
<dbReference type="GO" id="GO:0070126">
    <property type="term" value="P:mitochondrial translational termination"/>
    <property type="evidence" value="ECO:0007669"/>
    <property type="project" value="TreeGrafter"/>
</dbReference>
<name>A0A9W8APH5_9FUNG</name>
<dbReference type="Proteomes" id="UP001150925">
    <property type="component" value="Unassembled WGS sequence"/>
</dbReference>
<dbReference type="PANTHER" id="PTHR11075">
    <property type="entry name" value="PEPTIDE CHAIN RELEASE FACTOR"/>
    <property type="match status" value="1"/>
</dbReference>
<dbReference type="Gene3D" id="3.30.160.20">
    <property type="match status" value="1"/>
</dbReference>
<proteinExistence type="predicted"/>
<dbReference type="SUPFAM" id="SSF110916">
    <property type="entry name" value="Peptidyl-tRNA hydrolase domain-like"/>
    <property type="match status" value="1"/>
</dbReference>
<evidence type="ECO:0000256" key="1">
    <source>
        <dbReference type="SAM" id="MobiDB-lite"/>
    </source>
</evidence>
<dbReference type="AlphaFoldDB" id="A0A9W8APH5"/>
<feature type="non-terminal residue" evidence="3">
    <location>
        <position position="159"/>
    </location>
</feature>
<keyword evidence="4" id="KW-1185">Reference proteome</keyword>
<evidence type="ECO:0000259" key="2">
    <source>
        <dbReference type="PROSITE" id="PS00745"/>
    </source>
</evidence>
<feature type="domain" description="Prokaryotic-type class I peptide chain release factors" evidence="2">
    <location>
        <begin position="34"/>
        <end position="50"/>
    </location>
</feature>
<dbReference type="PROSITE" id="PS00745">
    <property type="entry name" value="RF_PROK_I"/>
    <property type="match status" value="1"/>
</dbReference>
<comment type="caution">
    <text evidence="3">The sequence shown here is derived from an EMBL/GenBank/DDBJ whole genome shotgun (WGS) entry which is preliminary data.</text>
</comment>
<dbReference type="InterPro" id="IPR052104">
    <property type="entry name" value="Mito_Release_Factor_mL62"/>
</dbReference>
<organism evidence="3 4">
    <name type="scientific">Dispira parvispora</name>
    <dbReference type="NCBI Taxonomy" id="1520584"/>
    <lineage>
        <taxon>Eukaryota</taxon>
        <taxon>Fungi</taxon>
        <taxon>Fungi incertae sedis</taxon>
        <taxon>Zoopagomycota</taxon>
        <taxon>Kickxellomycotina</taxon>
        <taxon>Dimargaritomycetes</taxon>
        <taxon>Dimargaritales</taxon>
        <taxon>Dimargaritaceae</taxon>
        <taxon>Dispira</taxon>
    </lineage>
</organism>
<feature type="region of interest" description="Disordered" evidence="1">
    <location>
        <begin position="129"/>
        <end position="159"/>
    </location>
</feature>
<dbReference type="FunFam" id="3.30.160.20:FF:000046">
    <property type="entry name" value="Peptidyl-tRNA hydrolase ICT1"/>
    <property type="match status" value="1"/>
</dbReference>
<reference evidence="3" key="1">
    <citation type="submission" date="2022-07" db="EMBL/GenBank/DDBJ databases">
        <title>Phylogenomic reconstructions and comparative analyses of Kickxellomycotina fungi.</title>
        <authorList>
            <person name="Reynolds N.K."/>
            <person name="Stajich J.E."/>
            <person name="Barry K."/>
            <person name="Grigoriev I.V."/>
            <person name="Crous P."/>
            <person name="Smith M.E."/>
        </authorList>
    </citation>
    <scope>NUCLEOTIDE SEQUENCE</scope>
    <source>
        <strain evidence="3">RSA 1196</strain>
    </source>
</reference>
<gene>
    <name evidence="3" type="ORF">IWQ62_003379</name>
</gene>
<dbReference type="GO" id="GO:0005762">
    <property type="term" value="C:mitochondrial large ribosomal subunit"/>
    <property type="evidence" value="ECO:0007669"/>
    <property type="project" value="TreeGrafter"/>
</dbReference>
<dbReference type="GO" id="GO:0004045">
    <property type="term" value="F:peptidyl-tRNA hydrolase activity"/>
    <property type="evidence" value="ECO:0007669"/>
    <property type="project" value="TreeGrafter"/>
</dbReference>
<dbReference type="GO" id="GO:0016150">
    <property type="term" value="F:translation release factor activity, codon nonspecific"/>
    <property type="evidence" value="ECO:0007669"/>
    <property type="project" value="TreeGrafter"/>
</dbReference>
<dbReference type="PANTHER" id="PTHR11075:SF54">
    <property type="entry name" value="LARGE RIBOSOMAL SUBUNIT PROTEIN ML62"/>
    <property type="match status" value="1"/>
</dbReference>
<feature type="compositionally biased region" description="Basic and acidic residues" evidence="1">
    <location>
        <begin position="129"/>
        <end position="139"/>
    </location>
</feature>
<sequence>LGLTQEEATTVRRWADSLRTDNIPYKTFDISFHRSRGPGGQNVNKVNTKVDMRFNLRKAKWIPEFVKNQLQTKEPSHTNKIGEFIITSDRTRSQANNIEDCVQKLQAMLVCAAYIPPDPSQEAIAKIAERHQQSKEKLRTTKTKRSNLKQSRRSRGDDY</sequence>
<dbReference type="OrthoDB" id="270639at2759"/>
<accession>A0A9W8APH5</accession>
<evidence type="ECO:0000313" key="4">
    <source>
        <dbReference type="Proteomes" id="UP001150925"/>
    </source>
</evidence>
<dbReference type="InterPro" id="IPR000352">
    <property type="entry name" value="Pep_chain_release_fac_I"/>
</dbReference>
<feature type="compositionally biased region" description="Basic residues" evidence="1">
    <location>
        <begin position="140"/>
        <end position="153"/>
    </location>
</feature>
<evidence type="ECO:0000313" key="3">
    <source>
        <dbReference type="EMBL" id="KAJ1962918.1"/>
    </source>
</evidence>